<proteinExistence type="predicted"/>
<organism evidence="1 2">
    <name type="scientific">Penicillium subrubescens</name>
    <dbReference type="NCBI Taxonomy" id="1316194"/>
    <lineage>
        <taxon>Eukaryota</taxon>
        <taxon>Fungi</taxon>
        <taxon>Dikarya</taxon>
        <taxon>Ascomycota</taxon>
        <taxon>Pezizomycotina</taxon>
        <taxon>Eurotiomycetes</taxon>
        <taxon>Eurotiomycetidae</taxon>
        <taxon>Eurotiales</taxon>
        <taxon>Aspergillaceae</taxon>
        <taxon>Penicillium</taxon>
    </lineage>
</organism>
<gene>
    <name evidence="1" type="ORF">PENSUB_922</name>
</gene>
<dbReference type="AlphaFoldDB" id="A0A1Q5US06"/>
<name>A0A1Q5US06_9EURO</name>
<dbReference type="Proteomes" id="UP000186955">
    <property type="component" value="Unassembled WGS sequence"/>
</dbReference>
<comment type="caution">
    <text evidence="1">The sequence shown here is derived from an EMBL/GenBank/DDBJ whole genome shotgun (WGS) entry which is preliminary data.</text>
</comment>
<sequence>MHNSIAWKTNTLSDASLIDVQDVSSYNILIEGQQQISNSYSRLQREFWNVTNDVLHARILKSLSVEIRKVMPPQRTKNAAALWASVVTGFGITRAQERY</sequence>
<evidence type="ECO:0000313" key="1">
    <source>
        <dbReference type="EMBL" id="OKP15239.1"/>
    </source>
</evidence>
<dbReference type="EMBL" id="MNBE01000013">
    <property type="protein sequence ID" value="OKP15239.1"/>
    <property type="molecule type" value="Genomic_DNA"/>
</dbReference>
<accession>A0A1Q5US06</accession>
<evidence type="ECO:0000313" key="2">
    <source>
        <dbReference type="Proteomes" id="UP000186955"/>
    </source>
</evidence>
<reference evidence="1 2" key="1">
    <citation type="submission" date="2016-10" db="EMBL/GenBank/DDBJ databases">
        <title>Genome sequence of the ascomycete fungus Penicillium subrubescens.</title>
        <authorList>
            <person name="De Vries R.P."/>
            <person name="Peng M."/>
            <person name="Dilokpimol A."/>
            <person name="Hilden K."/>
            <person name="Makela M.R."/>
            <person name="Grigoriev I."/>
            <person name="Riley R."/>
            <person name="Granchi Z."/>
        </authorList>
    </citation>
    <scope>NUCLEOTIDE SEQUENCE [LARGE SCALE GENOMIC DNA]</scope>
    <source>
        <strain evidence="1 2">CBS 132785</strain>
    </source>
</reference>
<protein>
    <submittedName>
        <fullName evidence="1">Uncharacterized protein</fullName>
    </submittedName>
</protein>
<keyword evidence="2" id="KW-1185">Reference proteome</keyword>